<gene>
    <name evidence="1" type="ORF">GCM10023149_18670</name>
</gene>
<evidence type="ECO:0000313" key="1">
    <source>
        <dbReference type="EMBL" id="GAA4319767.1"/>
    </source>
</evidence>
<dbReference type="EMBL" id="BAABFT010000004">
    <property type="protein sequence ID" value="GAA4319767.1"/>
    <property type="molecule type" value="Genomic_DNA"/>
</dbReference>
<dbReference type="SUPFAM" id="SSF49265">
    <property type="entry name" value="Fibronectin type III"/>
    <property type="match status" value="1"/>
</dbReference>
<evidence type="ECO:0008006" key="3">
    <source>
        <dbReference type="Google" id="ProtNLM"/>
    </source>
</evidence>
<dbReference type="InterPro" id="IPR036116">
    <property type="entry name" value="FN3_sf"/>
</dbReference>
<dbReference type="Proteomes" id="UP001500582">
    <property type="component" value="Unassembled WGS sequence"/>
</dbReference>
<keyword evidence="2" id="KW-1185">Reference proteome</keyword>
<name>A0ABP8G8X8_9SPHI</name>
<dbReference type="RefSeq" id="WP_345210780.1">
    <property type="nucleotide sequence ID" value="NZ_BAABFT010000004.1"/>
</dbReference>
<dbReference type="InterPro" id="IPR013783">
    <property type="entry name" value="Ig-like_fold"/>
</dbReference>
<protein>
    <recommendedName>
        <fullName evidence="3">Fibronectin type-III domain-containing protein</fullName>
    </recommendedName>
</protein>
<accession>A0ABP8G8X8</accession>
<comment type="caution">
    <text evidence="1">The sequence shown here is derived from an EMBL/GenBank/DDBJ whole genome shotgun (WGS) entry which is preliminary data.</text>
</comment>
<reference evidence="2" key="1">
    <citation type="journal article" date="2019" name="Int. J. Syst. Evol. Microbiol.">
        <title>The Global Catalogue of Microorganisms (GCM) 10K type strain sequencing project: providing services to taxonomists for standard genome sequencing and annotation.</title>
        <authorList>
            <consortium name="The Broad Institute Genomics Platform"/>
            <consortium name="The Broad Institute Genome Sequencing Center for Infectious Disease"/>
            <person name="Wu L."/>
            <person name="Ma J."/>
        </authorList>
    </citation>
    <scope>NUCLEOTIDE SEQUENCE [LARGE SCALE GENOMIC DNA]</scope>
    <source>
        <strain evidence="2">JCM 17705</strain>
    </source>
</reference>
<dbReference type="Gene3D" id="2.60.40.10">
    <property type="entry name" value="Immunoglobulins"/>
    <property type="match status" value="2"/>
</dbReference>
<organism evidence="1 2">
    <name type="scientific">Mucilaginibacter gynuensis</name>
    <dbReference type="NCBI Taxonomy" id="1302236"/>
    <lineage>
        <taxon>Bacteria</taxon>
        <taxon>Pseudomonadati</taxon>
        <taxon>Bacteroidota</taxon>
        <taxon>Sphingobacteriia</taxon>
        <taxon>Sphingobacteriales</taxon>
        <taxon>Sphingobacteriaceae</taxon>
        <taxon>Mucilaginibacter</taxon>
    </lineage>
</organism>
<proteinExistence type="predicted"/>
<evidence type="ECO:0000313" key="2">
    <source>
        <dbReference type="Proteomes" id="UP001500582"/>
    </source>
</evidence>
<sequence>MRKVYSILTIALLCWGCASKKSNDTEPKPDPVMPDKVVMSLPANNELCNTGEVVSTTKSKVNFKWNTAKNADKYELVITNLQTNDVLKTNQTKTDTSITINRNAPYKWQVIAYNTASGKSVASDNWKFYNSGPATVSYAPFPAEIIAPINQKQYDATVKKVTLEWKGSDVDNDITNYEIYFGTSTTPVSFKKDLSSTTLDVDVTGKTTYYWQVITKDSKGNTSASGINSFKVN</sequence>